<feature type="region of interest" description="Disordered" evidence="13">
    <location>
        <begin position="458"/>
        <end position="552"/>
    </location>
</feature>
<organism evidence="16 17">
    <name type="scientific">Albula goreensis</name>
    <dbReference type="NCBI Taxonomy" id="1534307"/>
    <lineage>
        <taxon>Eukaryota</taxon>
        <taxon>Metazoa</taxon>
        <taxon>Chordata</taxon>
        <taxon>Craniata</taxon>
        <taxon>Vertebrata</taxon>
        <taxon>Euteleostomi</taxon>
        <taxon>Actinopterygii</taxon>
        <taxon>Neopterygii</taxon>
        <taxon>Teleostei</taxon>
        <taxon>Albuliformes</taxon>
        <taxon>Albulidae</taxon>
        <taxon>Albula</taxon>
    </lineage>
</organism>
<evidence type="ECO:0000313" key="17">
    <source>
        <dbReference type="Proteomes" id="UP000829720"/>
    </source>
</evidence>
<dbReference type="Pfam" id="PF25445">
    <property type="entry name" value="CCHC_ZFPM2"/>
    <property type="match status" value="2"/>
</dbReference>
<dbReference type="SUPFAM" id="SSF57667">
    <property type="entry name" value="beta-beta-alpha zinc fingers"/>
    <property type="match status" value="6"/>
</dbReference>
<evidence type="ECO:0000256" key="5">
    <source>
        <dbReference type="ARBA" id="ARBA00022771"/>
    </source>
</evidence>
<comment type="caution">
    <text evidence="16">The sequence shown here is derived from an EMBL/GenBank/DDBJ whole genome shotgun (WGS) entry which is preliminary data.</text>
</comment>
<evidence type="ECO:0000256" key="9">
    <source>
        <dbReference type="ARBA" id="ARBA00023159"/>
    </source>
</evidence>
<keyword evidence="17" id="KW-1185">Reference proteome</keyword>
<dbReference type="GO" id="GO:0061629">
    <property type="term" value="F:RNA polymerase II-specific DNA-binding transcription factor binding"/>
    <property type="evidence" value="ECO:0007669"/>
    <property type="project" value="InterPro"/>
</dbReference>
<dbReference type="InterPro" id="IPR059121">
    <property type="entry name" value="CCHC_ZFPM2-like"/>
</dbReference>
<feature type="compositionally biased region" description="Polar residues" evidence="13">
    <location>
        <begin position="779"/>
        <end position="788"/>
    </location>
</feature>
<feature type="domain" description="C2H2-type" evidence="14">
    <location>
        <begin position="154"/>
        <end position="183"/>
    </location>
</feature>
<evidence type="ECO:0000256" key="2">
    <source>
        <dbReference type="ARBA" id="ARBA00022491"/>
    </source>
</evidence>
<dbReference type="EMBL" id="JAERUA010000001">
    <property type="protein sequence ID" value="KAI1904563.1"/>
    <property type="molecule type" value="Genomic_DNA"/>
</dbReference>
<feature type="region of interest" description="Disordered" evidence="13">
    <location>
        <begin position="764"/>
        <end position="835"/>
    </location>
</feature>
<evidence type="ECO:0000259" key="14">
    <source>
        <dbReference type="PROSITE" id="PS50157"/>
    </source>
</evidence>
<evidence type="ECO:0008006" key="18">
    <source>
        <dbReference type="Google" id="ProtNLM"/>
    </source>
</evidence>
<dbReference type="GO" id="GO:0030219">
    <property type="term" value="P:megakaryocyte differentiation"/>
    <property type="evidence" value="ECO:0007669"/>
    <property type="project" value="TreeGrafter"/>
</dbReference>
<evidence type="ECO:0000259" key="15">
    <source>
        <dbReference type="PROSITE" id="PS51810"/>
    </source>
</evidence>
<dbReference type="PROSITE" id="PS00028">
    <property type="entry name" value="ZINC_FINGER_C2H2_1"/>
    <property type="match status" value="2"/>
</dbReference>
<dbReference type="AlphaFoldDB" id="A0A8T3E625"/>
<keyword evidence="5 12" id="KW-0863">Zinc-finger</keyword>
<feature type="domain" description="CCHC FOG-type" evidence="15">
    <location>
        <begin position="652"/>
        <end position="685"/>
    </location>
</feature>
<keyword evidence="7" id="KW-0805">Transcription regulation</keyword>
<evidence type="ECO:0000256" key="8">
    <source>
        <dbReference type="ARBA" id="ARBA00023125"/>
    </source>
</evidence>
<feature type="domain" description="C2H2-type" evidence="14">
    <location>
        <begin position="184"/>
        <end position="211"/>
    </location>
</feature>
<dbReference type="OrthoDB" id="8742770at2759"/>
<accession>A0A8T3E625</accession>
<evidence type="ECO:0000256" key="6">
    <source>
        <dbReference type="ARBA" id="ARBA00022833"/>
    </source>
</evidence>
<keyword evidence="2" id="KW-0678">Repressor</keyword>
<proteinExistence type="predicted"/>
<feature type="compositionally biased region" description="Low complexity" evidence="13">
    <location>
        <begin position="297"/>
        <end position="312"/>
    </location>
</feature>
<dbReference type="GO" id="GO:0009653">
    <property type="term" value="P:anatomical structure morphogenesis"/>
    <property type="evidence" value="ECO:0007669"/>
    <property type="project" value="UniProtKB-ARBA"/>
</dbReference>
<evidence type="ECO:0000256" key="3">
    <source>
        <dbReference type="ARBA" id="ARBA00022723"/>
    </source>
</evidence>
<dbReference type="InterPro" id="IPR049361">
    <property type="entry name" value="ZFPM1/2_PR"/>
</dbReference>
<dbReference type="Pfam" id="PF12874">
    <property type="entry name" value="zf-met"/>
    <property type="match status" value="1"/>
</dbReference>
<evidence type="ECO:0000256" key="11">
    <source>
        <dbReference type="ARBA" id="ARBA00023242"/>
    </source>
</evidence>
<evidence type="ECO:0000313" key="16">
    <source>
        <dbReference type="EMBL" id="KAI1904563.1"/>
    </source>
</evidence>
<feature type="domain" description="CCHC FOG-type" evidence="15">
    <location>
        <begin position="549"/>
        <end position="582"/>
    </location>
</feature>
<keyword evidence="3" id="KW-0479">Metal-binding</keyword>
<feature type="domain" description="CCHC FOG-type" evidence="15">
    <location>
        <begin position="107"/>
        <end position="140"/>
    </location>
</feature>
<evidence type="ECO:0000256" key="4">
    <source>
        <dbReference type="ARBA" id="ARBA00022737"/>
    </source>
</evidence>
<dbReference type="GO" id="GO:0030218">
    <property type="term" value="P:erythrocyte differentiation"/>
    <property type="evidence" value="ECO:0007669"/>
    <property type="project" value="TreeGrafter"/>
</dbReference>
<feature type="domain" description="CCHC FOG-type" evidence="15">
    <location>
        <begin position="874"/>
        <end position="907"/>
    </location>
</feature>
<dbReference type="GO" id="GO:0007507">
    <property type="term" value="P:heart development"/>
    <property type="evidence" value="ECO:0007669"/>
    <property type="project" value="TreeGrafter"/>
</dbReference>
<feature type="compositionally biased region" description="Polar residues" evidence="13">
    <location>
        <begin position="807"/>
        <end position="818"/>
    </location>
</feature>
<keyword evidence="4" id="KW-0677">Repeat</keyword>
<dbReference type="InterPro" id="IPR036236">
    <property type="entry name" value="Znf_C2H2_sf"/>
</dbReference>
<dbReference type="GO" id="GO:0000122">
    <property type="term" value="P:negative regulation of transcription by RNA polymerase II"/>
    <property type="evidence" value="ECO:0007669"/>
    <property type="project" value="TreeGrafter"/>
</dbReference>
<evidence type="ECO:0000256" key="7">
    <source>
        <dbReference type="ARBA" id="ARBA00023015"/>
    </source>
</evidence>
<keyword evidence="11" id="KW-0539">Nucleus</keyword>
<dbReference type="GO" id="GO:0008270">
    <property type="term" value="F:zinc ion binding"/>
    <property type="evidence" value="ECO:0007669"/>
    <property type="project" value="UniProtKB-KW"/>
</dbReference>
<protein>
    <recommendedName>
        <fullName evidence="18">Zinc finger protein ZFPM1</fullName>
    </recommendedName>
</protein>
<reference evidence="16" key="1">
    <citation type="submission" date="2021-01" db="EMBL/GenBank/DDBJ databases">
        <authorList>
            <person name="Zahm M."/>
            <person name="Roques C."/>
            <person name="Cabau C."/>
            <person name="Klopp C."/>
            <person name="Donnadieu C."/>
            <person name="Jouanno E."/>
            <person name="Lampietro C."/>
            <person name="Louis A."/>
            <person name="Herpin A."/>
            <person name="Echchiki A."/>
            <person name="Berthelot C."/>
            <person name="Parey E."/>
            <person name="Roest-Crollius H."/>
            <person name="Braasch I."/>
            <person name="Postlethwait J."/>
            <person name="Bobe J."/>
            <person name="Montfort J."/>
            <person name="Bouchez O."/>
            <person name="Begum T."/>
            <person name="Mejri S."/>
            <person name="Adams A."/>
            <person name="Chen W.-J."/>
            <person name="Guiguen Y."/>
        </authorList>
    </citation>
    <scope>NUCLEOTIDE SEQUENCE</scope>
    <source>
        <tissue evidence="16">Blood</tissue>
    </source>
</reference>
<feature type="domain" description="C2H2-type" evidence="14">
    <location>
        <begin position="113"/>
        <end position="140"/>
    </location>
</feature>
<keyword evidence="9" id="KW-0010">Activator</keyword>
<dbReference type="PANTHER" id="PTHR12958:SF4">
    <property type="entry name" value="ZINC FINGER PROTEIN ZFPM1"/>
    <property type="match status" value="1"/>
</dbReference>
<dbReference type="PROSITE" id="PS50157">
    <property type="entry name" value="ZINC_FINGER_C2H2_2"/>
    <property type="match status" value="3"/>
</dbReference>
<evidence type="ECO:0000256" key="12">
    <source>
        <dbReference type="PROSITE-ProRule" id="PRU00042"/>
    </source>
</evidence>
<dbReference type="Pfam" id="PF21182">
    <property type="entry name" value="FOG1-like_PR"/>
    <property type="match status" value="1"/>
</dbReference>
<dbReference type="InterPro" id="IPR013087">
    <property type="entry name" value="Znf_C2H2_type"/>
</dbReference>
<dbReference type="Gene3D" id="3.30.160.60">
    <property type="entry name" value="Classic Zinc Finger"/>
    <property type="match status" value="2"/>
</dbReference>
<dbReference type="InterPro" id="IPR034731">
    <property type="entry name" value="Znf_CCHC_FOG"/>
</dbReference>
<evidence type="ECO:0000256" key="1">
    <source>
        <dbReference type="ARBA" id="ARBA00004123"/>
    </source>
</evidence>
<feature type="region of interest" description="Disordered" evidence="13">
    <location>
        <begin position="294"/>
        <end position="399"/>
    </location>
</feature>
<dbReference type="SMART" id="SM00355">
    <property type="entry name" value="ZnF_C2H2"/>
    <property type="match status" value="10"/>
</dbReference>
<evidence type="ECO:0000256" key="10">
    <source>
        <dbReference type="ARBA" id="ARBA00023163"/>
    </source>
</evidence>
<feature type="compositionally biased region" description="Polar residues" evidence="13">
    <location>
        <begin position="476"/>
        <end position="501"/>
    </location>
</feature>
<feature type="compositionally biased region" description="Low complexity" evidence="13">
    <location>
        <begin position="536"/>
        <end position="546"/>
    </location>
</feature>
<keyword evidence="8" id="KW-0238">DNA-binding</keyword>
<comment type="subcellular location">
    <subcellularLocation>
        <location evidence="1">Nucleus</location>
    </subcellularLocation>
</comment>
<gene>
    <name evidence="16" type="ORF">AGOR_G00006920</name>
</gene>
<dbReference type="GO" id="GO:0045944">
    <property type="term" value="P:positive regulation of transcription by RNA polymerase II"/>
    <property type="evidence" value="ECO:0007669"/>
    <property type="project" value="TreeGrafter"/>
</dbReference>
<dbReference type="PANTHER" id="PTHR12958">
    <property type="entry name" value="FRIEND OF GATA2-RELATED"/>
    <property type="match status" value="1"/>
</dbReference>
<name>A0A8T3E625_9TELE</name>
<dbReference type="GO" id="GO:0005634">
    <property type="term" value="C:nucleus"/>
    <property type="evidence" value="ECO:0007669"/>
    <property type="project" value="UniProtKB-SubCell"/>
</dbReference>
<keyword evidence="10" id="KW-0804">Transcription</keyword>
<dbReference type="GO" id="GO:0003677">
    <property type="term" value="F:DNA binding"/>
    <property type="evidence" value="ECO:0007669"/>
    <property type="project" value="UniProtKB-KW"/>
</dbReference>
<sequence>MEGEEQHGEGFDLALVSKKTDIWLKELPVTSSHTAANCIKYSQGEELYCKVTKAIRMGDCLLTQLPGSKAMETHDVPVKENGHKPLYPEIQLLPQQAGMAAILATATVNKDIFPCKACGIWFRSERNLQAHLMYYCASRKQGSASPPPEGPSEHVCPVIHCNKSCPSSSALEIHMHRHSGERPFLCLLCPSAFTTKANCERHMKLHIATESGMCHGCGFVSGCRDTLYSHLVTCHMVCRSDLKDEGTSPPPSMPQQPLATGVSLECGVMLQCQVCGFAADSPTLLHKHVQTHLEVRSPAPQQSPSSSDSPEPVRVALPTSTSSGGKEAPAEPDEDSALGIPPLVQVKKELRTDPEDEGSPSQSPSPRAWPSEQVKEEFPSTACCSKPEAQGVGVAGPPSQASEVLGTMSELVHTSLRQEHTPVPPAHRGATCVECDVTFNNIDNFFTHKRLYCSTRHQQGDASIDSPKVQEDAESSTHSMGLSSSPAAAAQCSNSEAQPGSTAGDGKAVEVKTEDTELKEASCLEGESDGRKGEVSEASQSPASSAEDVDDPNATFCQACNIHFSRHDNYTAHKRFYCASRHQPSNQRVHASNASFLPQPVRTRKRKKMYEIHMARSHALACSDQDAEEDSPIDLCKRPRPHEPDPHTLPVPSLGDYHKCAACSISFNSLENYLAHKTYYCPTPLQQNPVQPLSKLYISASPKPGPPDHTDLPTASVLSPAISPSGCEQDASPHPIPLACPYCPPGEAVTDDLKEHFRTAHGFLQTQQPHRPPHGRVSPGQSEPSQRGETPPCRYSPGMKIHPETNGHASPSSPQINGSHCLAPPTLPSGTAPKATPLSLSPELMKEVGPKVIRSMTHLAQANVSPKVVLLSPLQNGTSRYCRLCNIRFSSLSTFIAHKKYYCSSHSAEHIK</sequence>
<keyword evidence="6" id="KW-0862">Zinc</keyword>
<dbReference type="InterPro" id="IPR039746">
    <property type="entry name" value="FOG"/>
</dbReference>
<feature type="compositionally biased region" description="Basic and acidic residues" evidence="13">
    <location>
        <begin position="507"/>
        <end position="535"/>
    </location>
</feature>
<dbReference type="Proteomes" id="UP000829720">
    <property type="component" value="Unassembled WGS sequence"/>
</dbReference>
<feature type="domain" description="CCHC FOG-type" evidence="15">
    <location>
        <begin position="424"/>
        <end position="457"/>
    </location>
</feature>
<dbReference type="PROSITE" id="PS51810">
    <property type="entry name" value="ZF_CCHC_FOG"/>
    <property type="match status" value="5"/>
</dbReference>
<evidence type="ECO:0000256" key="13">
    <source>
        <dbReference type="SAM" id="MobiDB-lite"/>
    </source>
</evidence>